<proteinExistence type="predicted"/>
<feature type="transmembrane region" description="Helical" evidence="1">
    <location>
        <begin position="171"/>
        <end position="189"/>
    </location>
</feature>
<feature type="transmembrane region" description="Helical" evidence="1">
    <location>
        <begin position="88"/>
        <end position="105"/>
    </location>
</feature>
<comment type="caution">
    <text evidence="3">The sequence shown here is derived from an EMBL/GenBank/DDBJ whole genome shotgun (WGS) entry which is preliminary data.</text>
</comment>
<dbReference type="EMBL" id="JAXOFX010000012">
    <property type="protein sequence ID" value="MDZ5473280.1"/>
    <property type="molecule type" value="Genomic_DNA"/>
</dbReference>
<name>A0ABU5J1H9_9BACI</name>
<dbReference type="GO" id="GO:0016787">
    <property type="term" value="F:hydrolase activity"/>
    <property type="evidence" value="ECO:0007669"/>
    <property type="project" value="UniProtKB-KW"/>
</dbReference>
<keyword evidence="1" id="KW-0472">Membrane</keyword>
<feature type="transmembrane region" description="Helical" evidence="1">
    <location>
        <begin position="111"/>
        <end position="130"/>
    </location>
</feature>
<evidence type="ECO:0000313" key="4">
    <source>
        <dbReference type="Proteomes" id="UP001290455"/>
    </source>
</evidence>
<feature type="transmembrane region" description="Helical" evidence="1">
    <location>
        <begin position="228"/>
        <end position="248"/>
    </location>
</feature>
<keyword evidence="1" id="KW-0812">Transmembrane</keyword>
<keyword evidence="1" id="KW-1133">Transmembrane helix</keyword>
<dbReference type="PANTHER" id="PTHR36435">
    <property type="entry name" value="SLR1288 PROTEIN"/>
    <property type="match status" value="1"/>
</dbReference>
<organism evidence="3 4">
    <name type="scientific">Robertmurraya mangrovi</name>
    <dbReference type="NCBI Taxonomy" id="3098077"/>
    <lineage>
        <taxon>Bacteria</taxon>
        <taxon>Bacillati</taxon>
        <taxon>Bacillota</taxon>
        <taxon>Bacilli</taxon>
        <taxon>Bacillales</taxon>
        <taxon>Bacillaceae</taxon>
        <taxon>Robertmurraya</taxon>
    </lineage>
</organism>
<evidence type="ECO:0000256" key="1">
    <source>
        <dbReference type="SAM" id="Phobius"/>
    </source>
</evidence>
<sequence length="267" mass="30342">MKKIKQVQSFFKNHPFIFAFFVLVVSRIAGMVTIQIIQAIRPDLTVQDHLGWLLMTVYACTVVSLVYWTDTAKEIGLRMPKSYKEWLLFLPVLIIPLFILSQNGISSWGIAQNLVLLIAAIGVAVNEEVLFRGVLIRGFMKWGKWVTVLVPSIIFALAHSTNTFVGGDTTYALYQTLWTFAGAIMLTAFRIVTNSLYPLIVFHFILDFVEYFSTGNYGVHAEPFSTSLLIPIAIMSFGLMIYSLILLYKNSARDRSVKDERVYLYKN</sequence>
<keyword evidence="3" id="KW-0378">Hydrolase</keyword>
<feature type="transmembrane region" description="Helical" evidence="1">
    <location>
        <begin position="142"/>
        <end position="159"/>
    </location>
</feature>
<dbReference type="Pfam" id="PF02517">
    <property type="entry name" value="Rce1-like"/>
    <property type="match status" value="1"/>
</dbReference>
<feature type="domain" description="CAAX prenyl protease 2/Lysostaphin resistance protein A-like" evidence="2">
    <location>
        <begin position="114"/>
        <end position="209"/>
    </location>
</feature>
<accession>A0ABU5J1H9</accession>
<protein>
    <submittedName>
        <fullName evidence="3">CPBP family intramembrane glutamic endopeptidase</fullName>
        <ecNumber evidence="3">3.4.-.-</ecNumber>
    </submittedName>
</protein>
<dbReference type="PANTHER" id="PTHR36435:SF1">
    <property type="entry name" value="CAAX AMINO TERMINAL PROTEASE FAMILY PROTEIN"/>
    <property type="match status" value="1"/>
</dbReference>
<dbReference type="Proteomes" id="UP001290455">
    <property type="component" value="Unassembled WGS sequence"/>
</dbReference>
<dbReference type="EC" id="3.4.-.-" evidence="3"/>
<keyword evidence="4" id="KW-1185">Reference proteome</keyword>
<evidence type="ECO:0000313" key="3">
    <source>
        <dbReference type="EMBL" id="MDZ5473280.1"/>
    </source>
</evidence>
<feature type="transmembrane region" description="Helical" evidence="1">
    <location>
        <begin position="16"/>
        <end position="37"/>
    </location>
</feature>
<gene>
    <name evidence="3" type="ORF">SM124_16300</name>
</gene>
<dbReference type="RefSeq" id="WP_322447577.1">
    <property type="nucleotide sequence ID" value="NZ_JAXOFX010000012.1"/>
</dbReference>
<reference evidence="3 4" key="1">
    <citation type="submission" date="2023-11" db="EMBL/GenBank/DDBJ databases">
        <title>Bacillus jintuensis, isolated from a mudflat on the Beibu Gulf coast.</title>
        <authorList>
            <person name="Li M."/>
        </authorList>
    </citation>
    <scope>NUCLEOTIDE SEQUENCE [LARGE SCALE GENOMIC DNA]</scope>
    <source>
        <strain evidence="3 4">31A1R</strain>
    </source>
</reference>
<evidence type="ECO:0000259" key="2">
    <source>
        <dbReference type="Pfam" id="PF02517"/>
    </source>
</evidence>
<feature type="transmembrane region" description="Helical" evidence="1">
    <location>
        <begin position="49"/>
        <end position="68"/>
    </location>
</feature>
<feature type="transmembrane region" description="Helical" evidence="1">
    <location>
        <begin position="196"/>
        <end position="213"/>
    </location>
</feature>
<dbReference type="InterPro" id="IPR052710">
    <property type="entry name" value="CAAX_protease"/>
</dbReference>
<dbReference type="InterPro" id="IPR003675">
    <property type="entry name" value="Rce1/LyrA-like_dom"/>
</dbReference>